<dbReference type="EMBL" id="PXYI01000007">
    <property type="protein sequence ID" value="PSJ37903.1"/>
    <property type="molecule type" value="Genomic_DNA"/>
</dbReference>
<gene>
    <name evidence="2" type="ORF">C7I55_19520</name>
</gene>
<dbReference type="AlphaFoldDB" id="A0A2P7QIW8"/>
<sequence length="85" mass="8873">MTRRVLALAACVAVLQSGAAEAIYPYAVFFDPGSATLNVHGLAAVERAAEALRVNGFRCLEVVAGPIGWAVPVLTGNHPGCVLRR</sequence>
<feature type="signal peptide" evidence="1">
    <location>
        <begin position="1"/>
        <end position="22"/>
    </location>
</feature>
<dbReference type="Proteomes" id="UP000241167">
    <property type="component" value="Unassembled WGS sequence"/>
</dbReference>
<reference evidence="2 3" key="1">
    <citation type="submission" date="2018-03" db="EMBL/GenBank/DDBJ databases">
        <title>The draft genome of Sphingosinicella sp. GL-C-18.</title>
        <authorList>
            <person name="Liu L."/>
            <person name="Li L."/>
            <person name="Liang L."/>
            <person name="Zhang X."/>
            <person name="Wang T."/>
        </authorList>
    </citation>
    <scope>NUCLEOTIDE SEQUENCE [LARGE SCALE GENOMIC DNA]</scope>
    <source>
        <strain evidence="2 3">GL-C-18</strain>
    </source>
</reference>
<evidence type="ECO:0000313" key="2">
    <source>
        <dbReference type="EMBL" id="PSJ37903.1"/>
    </source>
</evidence>
<feature type="chain" id="PRO_5015165828" evidence="1">
    <location>
        <begin position="23"/>
        <end position="85"/>
    </location>
</feature>
<organism evidence="2 3">
    <name type="scientific">Allosphingosinicella deserti</name>
    <dbReference type="NCBI Taxonomy" id="2116704"/>
    <lineage>
        <taxon>Bacteria</taxon>
        <taxon>Pseudomonadati</taxon>
        <taxon>Pseudomonadota</taxon>
        <taxon>Alphaproteobacteria</taxon>
        <taxon>Sphingomonadales</taxon>
        <taxon>Sphingomonadaceae</taxon>
        <taxon>Allosphingosinicella</taxon>
    </lineage>
</organism>
<evidence type="ECO:0000313" key="3">
    <source>
        <dbReference type="Proteomes" id="UP000241167"/>
    </source>
</evidence>
<keyword evidence="1" id="KW-0732">Signal</keyword>
<accession>A0A2P7QIW8</accession>
<evidence type="ECO:0000256" key="1">
    <source>
        <dbReference type="SAM" id="SignalP"/>
    </source>
</evidence>
<comment type="caution">
    <text evidence="2">The sequence shown here is derived from an EMBL/GenBank/DDBJ whole genome shotgun (WGS) entry which is preliminary data.</text>
</comment>
<proteinExistence type="predicted"/>
<name>A0A2P7QIW8_9SPHN</name>
<protein>
    <submittedName>
        <fullName evidence="2">Uncharacterized protein</fullName>
    </submittedName>
</protein>
<keyword evidence="3" id="KW-1185">Reference proteome</keyword>